<feature type="domain" description="GHMP kinase C-terminal" evidence="6">
    <location>
        <begin position="198"/>
        <end position="234"/>
    </location>
</feature>
<dbReference type="AlphaFoldDB" id="A0A9D1HR97"/>
<dbReference type="EMBL" id="DVMN01000053">
    <property type="protein sequence ID" value="HIU21193.1"/>
    <property type="molecule type" value="Genomic_DNA"/>
</dbReference>
<dbReference type="GO" id="GO:0005524">
    <property type="term" value="F:ATP binding"/>
    <property type="evidence" value="ECO:0007669"/>
    <property type="project" value="UniProtKB-KW"/>
</dbReference>
<dbReference type="InterPro" id="IPR014721">
    <property type="entry name" value="Ribsml_uS5_D2-typ_fold_subgr"/>
</dbReference>
<dbReference type="Gene3D" id="3.30.230.10">
    <property type="match status" value="1"/>
</dbReference>
<keyword evidence="2" id="KW-0547">Nucleotide-binding</keyword>
<dbReference type="PANTHER" id="PTHR43527">
    <property type="entry name" value="4-DIPHOSPHOCYTIDYL-2-C-METHYL-D-ERYTHRITOL KINASE, CHLOROPLASTIC"/>
    <property type="match status" value="1"/>
</dbReference>
<dbReference type="SUPFAM" id="SSF55060">
    <property type="entry name" value="GHMP Kinase, C-terminal domain"/>
    <property type="match status" value="1"/>
</dbReference>
<evidence type="ECO:0000256" key="4">
    <source>
        <dbReference type="ARBA" id="ARBA00022840"/>
    </source>
</evidence>
<dbReference type="InterPro" id="IPR020568">
    <property type="entry name" value="Ribosomal_Su5_D2-typ_SF"/>
</dbReference>
<feature type="domain" description="GHMP kinase N-terminal" evidence="5">
    <location>
        <begin position="68"/>
        <end position="125"/>
    </location>
</feature>
<dbReference type="Proteomes" id="UP000824088">
    <property type="component" value="Unassembled WGS sequence"/>
</dbReference>
<evidence type="ECO:0000259" key="6">
    <source>
        <dbReference type="Pfam" id="PF08544"/>
    </source>
</evidence>
<dbReference type="Gene3D" id="3.30.70.890">
    <property type="entry name" value="GHMP kinase, C-terminal domain"/>
    <property type="match status" value="1"/>
</dbReference>
<keyword evidence="1" id="KW-0808">Transferase</keyword>
<proteinExistence type="predicted"/>
<accession>A0A9D1HR97</accession>
<dbReference type="InterPro" id="IPR013750">
    <property type="entry name" value="GHMP_kinase_C_dom"/>
</dbReference>
<evidence type="ECO:0000256" key="1">
    <source>
        <dbReference type="ARBA" id="ARBA00022679"/>
    </source>
</evidence>
<dbReference type="InterPro" id="IPR006204">
    <property type="entry name" value="GHMP_kinase_N_dom"/>
</dbReference>
<evidence type="ECO:0000256" key="2">
    <source>
        <dbReference type="ARBA" id="ARBA00022741"/>
    </source>
</evidence>
<dbReference type="GO" id="GO:0050515">
    <property type="term" value="F:4-(cytidine 5'-diphospho)-2-C-methyl-D-erythritol kinase activity"/>
    <property type="evidence" value="ECO:0007669"/>
    <property type="project" value="TreeGrafter"/>
</dbReference>
<sequence length="262" mass="27968">MKEKVGAKVNLSLAVTGKRGGLHTLDMRVCSVSLYDTAEIIGGDGARFEWASVPQGFVKEMFEPRLNEIYSALKAKFGGDFRFRFRKGIPSGAGLGGSSALAAAMAKLWTRGTGKSADDGFLLSLGSDVPYMYRGGEARVTGCGESVERRPFVARKVLVAFPEGGVDTAKAYALYDDMAAQGTLPEREGEFFNDLCAPAVRLNPDVARVKNMLSECGAERVVMSGSGSAVCAFFGIEEESFARGVYLRASAEARCVLADTIP</sequence>
<dbReference type="InterPro" id="IPR036554">
    <property type="entry name" value="GHMP_kinase_C_sf"/>
</dbReference>
<dbReference type="SUPFAM" id="SSF54211">
    <property type="entry name" value="Ribosomal protein S5 domain 2-like"/>
    <property type="match status" value="1"/>
</dbReference>
<keyword evidence="3" id="KW-0418">Kinase</keyword>
<reference evidence="7" key="1">
    <citation type="submission" date="2020-10" db="EMBL/GenBank/DDBJ databases">
        <authorList>
            <person name="Gilroy R."/>
        </authorList>
    </citation>
    <scope>NUCLEOTIDE SEQUENCE</scope>
    <source>
        <strain evidence="7">1063</strain>
    </source>
</reference>
<organism evidence="7 8">
    <name type="scientific">Candidatus Limadaptatus stercorigallinarum</name>
    <dbReference type="NCBI Taxonomy" id="2840845"/>
    <lineage>
        <taxon>Bacteria</taxon>
        <taxon>Bacillati</taxon>
        <taxon>Bacillota</taxon>
        <taxon>Clostridia</taxon>
        <taxon>Eubacteriales</taxon>
        <taxon>Candidatus Limadaptatus</taxon>
    </lineage>
</organism>
<evidence type="ECO:0000256" key="3">
    <source>
        <dbReference type="ARBA" id="ARBA00022777"/>
    </source>
</evidence>
<evidence type="ECO:0000259" key="5">
    <source>
        <dbReference type="Pfam" id="PF00288"/>
    </source>
</evidence>
<evidence type="ECO:0000313" key="8">
    <source>
        <dbReference type="Proteomes" id="UP000824088"/>
    </source>
</evidence>
<dbReference type="Pfam" id="PF00288">
    <property type="entry name" value="GHMP_kinases_N"/>
    <property type="match status" value="1"/>
</dbReference>
<gene>
    <name evidence="7" type="ORF">IAD51_03000</name>
</gene>
<dbReference type="Pfam" id="PF08544">
    <property type="entry name" value="GHMP_kinases_C"/>
    <property type="match status" value="1"/>
</dbReference>
<name>A0A9D1HR97_9FIRM</name>
<evidence type="ECO:0000313" key="7">
    <source>
        <dbReference type="EMBL" id="HIU21193.1"/>
    </source>
</evidence>
<comment type="caution">
    <text evidence="7">The sequence shown here is derived from an EMBL/GenBank/DDBJ whole genome shotgun (WGS) entry which is preliminary data.</text>
</comment>
<keyword evidence="4" id="KW-0067">ATP-binding</keyword>
<reference evidence="7" key="2">
    <citation type="journal article" date="2021" name="PeerJ">
        <title>Extensive microbial diversity within the chicken gut microbiome revealed by metagenomics and culture.</title>
        <authorList>
            <person name="Gilroy R."/>
            <person name="Ravi A."/>
            <person name="Getino M."/>
            <person name="Pursley I."/>
            <person name="Horton D.L."/>
            <person name="Alikhan N.F."/>
            <person name="Baker D."/>
            <person name="Gharbi K."/>
            <person name="Hall N."/>
            <person name="Watson M."/>
            <person name="Adriaenssens E.M."/>
            <person name="Foster-Nyarko E."/>
            <person name="Jarju S."/>
            <person name="Secka A."/>
            <person name="Antonio M."/>
            <person name="Oren A."/>
            <person name="Chaudhuri R.R."/>
            <person name="La Ragione R."/>
            <person name="Hildebrand F."/>
            <person name="Pallen M.J."/>
        </authorList>
    </citation>
    <scope>NUCLEOTIDE SEQUENCE</scope>
    <source>
        <strain evidence="7">1063</strain>
    </source>
</reference>
<dbReference type="PANTHER" id="PTHR43527:SF2">
    <property type="entry name" value="4-DIPHOSPHOCYTIDYL-2-C-METHYL-D-ERYTHRITOL KINASE, CHLOROPLASTIC"/>
    <property type="match status" value="1"/>
</dbReference>
<protein>
    <submittedName>
        <fullName evidence="7">Uncharacterized protein</fullName>
    </submittedName>
</protein>